<organism evidence="1 2">
    <name type="scientific">Anaerotruncus colihominis</name>
    <dbReference type="NCBI Taxonomy" id="169435"/>
    <lineage>
        <taxon>Bacteria</taxon>
        <taxon>Bacillati</taxon>
        <taxon>Bacillota</taxon>
        <taxon>Clostridia</taxon>
        <taxon>Eubacteriales</taxon>
        <taxon>Oscillospiraceae</taxon>
        <taxon>Anaerotruncus</taxon>
    </lineage>
</organism>
<reference evidence="1 2" key="1">
    <citation type="submission" date="2018-08" db="EMBL/GenBank/DDBJ databases">
        <title>Murine metabolic-syndrome-specific gut microbial biobank.</title>
        <authorList>
            <person name="Liu C."/>
        </authorList>
    </citation>
    <scope>NUCLEOTIDE SEQUENCE [LARGE SCALE GENOMIC DNA]</scope>
    <source>
        <strain evidence="1 2">28</strain>
    </source>
</reference>
<protein>
    <submittedName>
        <fullName evidence="1">Uncharacterized protein</fullName>
    </submittedName>
</protein>
<keyword evidence="2" id="KW-1185">Reference proteome</keyword>
<dbReference type="AlphaFoldDB" id="A0A845QKQ2"/>
<evidence type="ECO:0000313" key="2">
    <source>
        <dbReference type="Proteomes" id="UP000446866"/>
    </source>
</evidence>
<gene>
    <name evidence="1" type="ORF">D0435_10160</name>
</gene>
<name>A0A845QKQ2_9FIRM</name>
<comment type="caution">
    <text evidence="1">The sequence shown here is derived from an EMBL/GenBank/DDBJ whole genome shotgun (WGS) entry which is preliminary data.</text>
</comment>
<accession>A0A845QKQ2</accession>
<proteinExistence type="predicted"/>
<sequence length="129" mass="14685">MRNKTEGEKGEMSDTKDNVLTIEIPENLASYIQRLSYEVESMKGIVSLLMENNRHDASFIQTPVFKGYSKELAEATAAFELAKSELEKSFVPEKLKGHNFNWNLDFATYELTIEVLCDCGLEVLKKLND</sequence>
<dbReference type="Proteomes" id="UP000446866">
    <property type="component" value="Unassembled WGS sequence"/>
</dbReference>
<dbReference type="EMBL" id="QXWK01000018">
    <property type="protein sequence ID" value="NBH62014.1"/>
    <property type="molecule type" value="Genomic_DNA"/>
</dbReference>
<evidence type="ECO:0000313" key="1">
    <source>
        <dbReference type="EMBL" id="NBH62014.1"/>
    </source>
</evidence>